<dbReference type="Pfam" id="PF26021">
    <property type="entry name" value="Ferritin_C144_05"/>
    <property type="match status" value="1"/>
</dbReference>
<dbReference type="CDD" id="cd18793">
    <property type="entry name" value="SF2_C_SNF"/>
    <property type="match status" value="1"/>
</dbReference>
<feature type="compositionally biased region" description="Low complexity" evidence="3">
    <location>
        <begin position="625"/>
        <end position="637"/>
    </location>
</feature>
<feature type="compositionally biased region" description="Basic and acidic residues" evidence="3">
    <location>
        <begin position="611"/>
        <end position="620"/>
    </location>
</feature>
<evidence type="ECO:0000256" key="3">
    <source>
        <dbReference type="SAM" id="MobiDB-lite"/>
    </source>
</evidence>
<feature type="region of interest" description="Disordered" evidence="3">
    <location>
        <begin position="165"/>
        <end position="189"/>
    </location>
</feature>
<keyword evidence="2" id="KW-0479">Metal-binding</keyword>
<dbReference type="InterPro" id="IPR027417">
    <property type="entry name" value="P-loop_NTPase"/>
</dbReference>
<keyword evidence="2" id="KW-0863">Zinc-finger</keyword>
<sequence>MLVPFTPIEEQNYGQLVQQLCEDCGLSPDGKPVEENFDLDDPRIVERLRSWLTRLRQTCLHPQVGGRNRRALGRGNAPLRTVEEVLDVMIEQNDTLVRAEEREHVLAQVVRGHIFGFVKNDTERSRNALGIYNAALEQAEMFVTDARRELAKEVAKRNTDSVNLADETEVDLKEESESDSEEEDKNGKKSGRIAILRKAVRSALEVEHICTFYVASAYYQIKTNEDLTQPESDAFRELERLETKYYDRAKVIRKELLRESHSRAERTMRKIKAQAKSPISDLPLSDDRGGIENQRILEKMDHLTESLNEQGAQLNEWRQKAARILLMPLVDEEDEETTGEEYEASAKAQDELQAYITMLRAIIADRHRLLTGQTNNFIDEETTAARKQASEGLGPAPELLLELAAKRDRLKPTDADDSLRGIIAEARSLATALQWSWESRNARASAELKLAEEQLEDAGGIFNAEIKKLIELEKELEADRACMNLRVEFYRQLQVLSDQLRPYKEELDEELDQEALHAQQQKEQRIADRLAGLKTKQRFLLHLKTESKEQEGPRLCVICQNDFDIGVLTVCGHQYCKECFTAWARQHHTCPLCKRRLNPNRDFHEITYKPKELRAQEEHQATPLSDGSSSSGSGSSSIYTELSQSTMNEIKTLDLNGSFGTKIDTLARHLLWIRQNDPGSKSVVFSQYGDFLKVLGDAFRQFKIGFSNIAEKGSVERFKQDASVECFLLDAKSDASGLNLVNASYVFLMEPLINAAIELQAIARIHRIGQQRPTTVFMYLAVDTVEENIYEISVQRRLEHMAGQIKGKWRSGSSTPVLQEKELDAANTFEMQQAPVSRLLVQKKGGGEMVSKKDVWSCLFGRGGRQRQAKAGGAGRAEAEAEVEVGRFLRAAAAESRTGQ</sequence>
<keyword evidence="1" id="KW-0378">Hydrolase</keyword>
<reference evidence="6 7" key="1">
    <citation type="journal article" date="2023" name="Plant Dis.">
        <title>First Report of Diplodia intermedia Causing Canker and Dieback Diseases on Apple Trees in Canada.</title>
        <authorList>
            <person name="Ellouze W."/>
            <person name="Ilyukhin E."/>
            <person name="Sulman M."/>
            <person name="Ali S."/>
        </authorList>
    </citation>
    <scope>NUCLEOTIDE SEQUENCE [LARGE SCALE GENOMIC DNA]</scope>
    <source>
        <strain evidence="6 7">M45-28</strain>
    </source>
</reference>
<dbReference type="SMART" id="SM00184">
    <property type="entry name" value="RING"/>
    <property type="match status" value="1"/>
</dbReference>
<dbReference type="InterPro" id="IPR059033">
    <property type="entry name" value="C144_05_dom"/>
</dbReference>
<protein>
    <submittedName>
        <fullName evidence="6">Uncharacterized protein</fullName>
    </submittedName>
</protein>
<feature type="region of interest" description="Disordered" evidence="3">
    <location>
        <begin position="611"/>
        <end position="638"/>
    </location>
</feature>
<keyword evidence="7" id="KW-1185">Reference proteome</keyword>
<evidence type="ECO:0000256" key="1">
    <source>
        <dbReference type="ARBA" id="ARBA00022801"/>
    </source>
</evidence>
<gene>
    <name evidence="6" type="ORF">SLS58_009915</name>
</gene>
<feature type="domain" description="RING-type" evidence="4">
    <location>
        <begin position="556"/>
        <end position="594"/>
    </location>
</feature>
<dbReference type="InterPro" id="IPR001650">
    <property type="entry name" value="Helicase_C-like"/>
</dbReference>
<dbReference type="InterPro" id="IPR013083">
    <property type="entry name" value="Znf_RING/FYVE/PHD"/>
</dbReference>
<dbReference type="InterPro" id="IPR052583">
    <property type="entry name" value="ATP-helicase/E3_Ub-Ligase"/>
</dbReference>
<evidence type="ECO:0000256" key="2">
    <source>
        <dbReference type="PROSITE-ProRule" id="PRU00175"/>
    </source>
</evidence>
<dbReference type="InterPro" id="IPR001841">
    <property type="entry name" value="Znf_RING"/>
</dbReference>
<accession>A0ABR3T9H1</accession>
<dbReference type="EMBL" id="JAKEKT020000105">
    <property type="protein sequence ID" value="KAL1636147.1"/>
    <property type="molecule type" value="Genomic_DNA"/>
</dbReference>
<organism evidence="6 7">
    <name type="scientific">Diplodia intermedia</name>
    <dbReference type="NCBI Taxonomy" id="856260"/>
    <lineage>
        <taxon>Eukaryota</taxon>
        <taxon>Fungi</taxon>
        <taxon>Dikarya</taxon>
        <taxon>Ascomycota</taxon>
        <taxon>Pezizomycotina</taxon>
        <taxon>Dothideomycetes</taxon>
        <taxon>Dothideomycetes incertae sedis</taxon>
        <taxon>Botryosphaeriales</taxon>
        <taxon>Botryosphaeriaceae</taxon>
        <taxon>Diplodia</taxon>
    </lineage>
</organism>
<dbReference type="PANTHER" id="PTHR45865:SF1">
    <property type="entry name" value="E3 UBIQUITIN-PROTEIN LIGASE SHPRH"/>
    <property type="match status" value="1"/>
</dbReference>
<dbReference type="Gene3D" id="3.30.40.10">
    <property type="entry name" value="Zinc/RING finger domain, C3HC4 (zinc finger)"/>
    <property type="match status" value="1"/>
</dbReference>
<dbReference type="PANTHER" id="PTHR45865">
    <property type="entry name" value="E3 UBIQUITIN-PROTEIN LIGASE SHPRH FAMILY MEMBER"/>
    <property type="match status" value="1"/>
</dbReference>
<evidence type="ECO:0000313" key="6">
    <source>
        <dbReference type="EMBL" id="KAL1636147.1"/>
    </source>
</evidence>
<comment type="caution">
    <text evidence="6">The sequence shown here is derived from an EMBL/GenBank/DDBJ whole genome shotgun (WGS) entry which is preliminary data.</text>
</comment>
<dbReference type="SUPFAM" id="SSF57850">
    <property type="entry name" value="RING/U-box"/>
    <property type="match status" value="1"/>
</dbReference>
<dbReference type="PROSITE" id="PS51194">
    <property type="entry name" value="HELICASE_CTER"/>
    <property type="match status" value="1"/>
</dbReference>
<dbReference type="PROSITE" id="PS50089">
    <property type="entry name" value="ZF_RING_2"/>
    <property type="match status" value="1"/>
</dbReference>
<name>A0ABR3T9H1_9PEZI</name>
<evidence type="ECO:0000259" key="5">
    <source>
        <dbReference type="PROSITE" id="PS51194"/>
    </source>
</evidence>
<dbReference type="Gene3D" id="3.40.50.300">
    <property type="entry name" value="P-loop containing nucleotide triphosphate hydrolases"/>
    <property type="match status" value="1"/>
</dbReference>
<dbReference type="SUPFAM" id="SSF52540">
    <property type="entry name" value="P-loop containing nucleoside triphosphate hydrolases"/>
    <property type="match status" value="1"/>
</dbReference>
<dbReference type="Pfam" id="PF00271">
    <property type="entry name" value="Helicase_C"/>
    <property type="match status" value="1"/>
</dbReference>
<proteinExistence type="predicted"/>
<dbReference type="Proteomes" id="UP001521184">
    <property type="component" value="Unassembled WGS sequence"/>
</dbReference>
<keyword evidence="2" id="KW-0862">Zinc</keyword>
<evidence type="ECO:0000313" key="7">
    <source>
        <dbReference type="Proteomes" id="UP001521184"/>
    </source>
</evidence>
<feature type="domain" description="Helicase C-terminal" evidence="5">
    <location>
        <begin position="665"/>
        <end position="824"/>
    </location>
</feature>
<dbReference type="Pfam" id="PF13639">
    <property type="entry name" value="zf-RING_2"/>
    <property type="match status" value="1"/>
</dbReference>
<dbReference type="InterPro" id="IPR049730">
    <property type="entry name" value="SNF2/RAD54-like_C"/>
</dbReference>
<evidence type="ECO:0000259" key="4">
    <source>
        <dbReference type="PROSITE" id="PS50089"/>
    </source>
</evidence>